<dbReference type="RefSeq" id="WP_259542553.1">
    <property type="nucleotide sequence ID" value="NZ_JANLCJ010000047.1"/>
</dbReference>
<feature type="transmembrane region" description="Helical" evidence="1">
    <location>
        <begin position="28"/>
        <end position="50"/>
    </location>
</feature>
<feature type="non-terminal residue" evidence="2">
    <location>
        <position position="1"/>
    </location>
</feature>
<reference evidence="2" key="1">
    <citation type="submission" date="2022-08" db="EMBL/GenBank/DDBJ databases">
        <authorList>
            <person name="Deng Y."/>
            <person name="Han X.-F."/>
            <person name="Zhang Y.-Q."/>
        </authorList>
    </citation>
    <scope>NUCLEOTIDE SEQUENCE</scope>
    <source>
        <strain evidence="2">CPCC 203386</strain>
    </source>
</reference>
<name>A0ABT2H981_9MICO</name>
<keyword evidence="1" id="KW-0472">Membrane</keyword>
<evidence type="ECO:0000313" key="3">
    <source>
        <dbReference type="Proteomes" id="UP001165586"/>
    </source>
</evidence>
<comment type="caution">
    <text evidence="2">The sequence shown here is derived from an EMBL/GenBank/DDBJ whole genome shotgun (WGS) entry which is preliminary data.</text>
</comment>
<sequence>MRAIVPLSTAQIGKVEVKSAPKSSMTSFLRILVAILEVGLMVGAAAAAPFTGGASLAIDVGIGLAGAGANLGVSAAEGEIPALSTAFDFASAFIPGAMGLASAGRIARAGTKIDKAALDAKLADKATKAANEAVEKNSNRLRNRIGRTEERRQSTLTKMSAAKQRQADRVAGRYNQIKANNARHMQKAADFRVRFATGKLTNREKAILEMYLGTDSPFLAQHQAFRAFAKGRRDNAIDHLFGKLTPVRGAESRAMLNQTRSIGQKNISALSAKVTRQNREIVGLGHELANVAAKYHTTMEDIMKGLQEMHDIFDRVKDYNVVKRLSTGSFMKQLEKETDNKFVLEVLQEAYGDAIRGQT</sequence>
<keyword evidence="1" id="KW-1133">Transmembrane helix</keyword>
<gene>
    <name evidence="2" type="ORF">N1032_22595</name>
</gene>
<accession>A0ABT2H981</accession>
<evidence type="ECO:0000256" key="1">
    <source>
        <dbReference type="SAM" id="Phobius"/>
    </source>
</evidence>
<evidence type="ECO:0000313" key="2">
    <source>
        <dbReference type="EMBL" id="MCS5736525.1"/>
    </source>
</evidence>
<dbReference type="EMBL" id="JANLCJ010000047">
    <property type="protein sequence ID" value="MCS5736525.1"/>
    <property type="molecule type" value="Genomic_DNA"/>
</dbReference>
<dbReference type="Proteomes" id="UP001165586">
    <property type="component" value="Unassembled WGS sequence"/>
</dbReference>
<protein>
    <submittedName>
        <fullName evidence="2">Uncharacterized protein</fullName>
    </submittedName>
</protein>
<organism evidence="2 3">
    <name type="scientific">Herbiconiux daphne</name>
    <dbReference type="NCBI Taxonomy" id="2970914"/>
    <lineage>
        <taxon>Bacteria</taxon>
        <taxon>Bacillati</taxon>
        <taxon>Actinomycetota</taxon>
        <taxon>Actinomycetes</taxon>
        <taxon>Micrococcales</taxon>
        <taxon>Microbacteriaceae</taxon>
        <taxon>Herbiconiux</taxon>
    </lineage>
</organism>
<keyword evidence="1" id="KW-0812">Transmembrane</keyword>
<proteinExistence type="predicted"/>
<keyword evidence="3" id="KW-1185">Reference proteome</keyword>